<sequence length="180" mass="20580">MKSNPFPSQFSESNQGPTFTTDTNDLKEIIDLVFGKMVDPFIQEIYKSPTTIYRRLKVDLVLGILGLQKHHVGNVLKSQEPTQPINQAILKRTVEYVKPNLEEGQYKDGSNKHCTAIAWQAKKDKTVYMLTDIPEPIMKSQEKALLRKSTTKDSKNNYSINQLVTPRVIWVFLSQLRGLN</sequence>
<name>A0A8J4UTX3_9MYCE</name>
<evidence type="ECO:0000256" key="1">
    <source>
        <dbReference type="SAM" id="MobiDB-lite"/>
    </source>
</evidence>
<reference evidence="2" key="1">
    <citation type="submission" date="2020-01" db="EMBL/GenBank/DDBJ databases">
        <title>Development of genomics and gene disruption for Polysphondylium violaceum indicates a role for the polyketide synthase stlB in stalk morphogenesis.</title>
        <authorList>
            <person name="Narita B."/>
            <person name="Kawabe Y."/>
            <person name="Kin K."/>
            <person name="Saito T."/>
            <person name="Gibbs R."/>
            <person name="Kuspa A."/>
            <person name="Muzny D."/>
            <person name="Queller D."/>
            <person name="Richards S."/>
            <person name="Strassman J."/>
            <person name="Sucgang R."/>
            <person name="Worley K."/>
            <person name="Schaap P."/>
        </authorList>
    </citation>
    <scope>NUCLEOTIDE SEQUENCE</scope>
    <source>
        <strain evidence="2">QSvi11</strain>
    </source>
</reference>
<evidence type="ECO:0000313" key="2">
    <source>
        <dbReference type="EMBL" id="KAF2068338.1"/>
    </source>
</evidence>
<evidence type="ECO:0000313" key="3">
    <source>
        <dbReference type="Proteomes" id="UP000695562"/>
    </source>
</evidence>
<proteinExistence type="predicted"/>
<gene>
    <name evidence="2" type="ORF">CYY_010337</name>
</gene>
<dbReference type="EMBL" id="AJWJ01001046">
    <property type="protein sequence ID" value="KAF2068338.1"/>
    <property type="molecule type" value="Genomic_DNA"/>
</dbReference>
<feature type="region of interest" description="Disordered" evidence="1">
    <location>
        <begin position="1"/>
        <end position="22"/>
    </location>
</feature>
<dbReference type="AlphaFoldDB" id="A0A8J4UTX3"/>
<accession>A0A8J4UTX3</accession>
<keyword evidence="3" id="KW-1185">Reference proteome</keyword>
<dbReference type="Proteomes" id="UP000695562">
    <property type="component" value="Unassembled WGS sequence"/>
</dbReference>
<organism evidence="2 3">
    <name type="scientific">Polysphondylium violaceum</name>
    <dbReference type="NCBI Taxonomy" id="133409"/>
    <lineage>
        <taxon>Eukaryota</taxon>
        <taxon>Amoebozoa</taxon>
        <taxon>Evosea</taxon>
        <taxon>Eumycetozoa</taxon>
        <taxon>Dictyostelia</taxon>
        <taxon>Dictyosteliales</taxon>
        <taxon>Dictyosteliaceae</taxon>
        <taxon>Polysphondylium</taxon>
    </lineage>
</organism>
<protein>
    <submittedName>
        <fullName evidence="2">Uncharacterized protein</fullName>
    </submittedName>
</protein>
<comment type="caution">
    <text evidence="2">The sequence shown here is derived from an EMBL/GenBank/DDBJ whole genome shotgun (WGS) entry which is preliminary data.</text>
</comment>